<comment type="caution">
    <text evidence="2">The sequence shown here is derived from an EMBL/GenBank/DDBJ whole genome shotgun (WGS) entry which is preliminary data.</text>
</comment>
<dbReference type="InterPro" id="IPR056644">
    <property type="entry name" value="DUF7742"/>
</dbReference>
<dbReference type="EMBL" id="AQQR01000001">
    <property type="protein sequence ID" value="OWU77507.1"/>
    <property type="molecule type" value="Genomic_DNA"/>
</dbReference>
<name>A0A225NVT8_9RHOB</name>
<dbReference type="Proteomes" id="UP000215377">
    <property type="component" value="Unassembled WGS sequence"/>
</dbReference>
<reference evidence="2 3" key="1">
    <citation type="submission" date="2013-04" db="EMBL/GenBank/DDBJ databases">
        <title>Oceanicola sp. 22II1-22F33 Genome Sequencing.</title>
        <authorList>
            <person name="Lai Q."/>
            <person name="Li G."/>
            <person name="Shao Z."/>
        </authorList>
    </citation>
    <scope>NUCLEOTIDE SEQUENCE [LARGE SCALE GENOMIC DNA]</scope>
    <source>
        <strain evidence="2 3">22II1-22F33</strain>
    </source>
</reference>
<evidence type="ECO:0000259" key="1">
    <source>
        <dbReference type="Pfam" id="PF24891"/>
    </source>
</evidence>
<dbReference type="RefSeq" id="WP_088648128.1">
    <property type="nucleotide sequence ID" value="NZ_AQQR01000001.1"/>
</dbReference>
<gene>
    <name evidence="2" type="ORF">ATO3_02075</name>
</gene>
<accession>A0A225NVT8</accession>
<organism evidence="2 3">
    <name type="scientific">Marinibacterium profundimaris</name>
    <dbReference type="NCBI Taxonomy" id="1679460"/>
    <lineage>
        <taxon>Bacteria</taxon>
        <taxon>Pseudomonadati</taxon>
        <taxon>Pseudomonadota</taxon>
        <taxon>Alphaproteobacteria</taxon>
        <taxon>Rhodobacterales</taxon>
        <taxon>Paracoccaceae</taxon>
        <taxon>Marinibacterium</taxon>
    </lineage>
</organism>
<dbReference type="AlphaFoldDB" id="A0A225NVT8"/>
<proteinExistence type="predicted"/>
<sequence length="96" mass="10666">MRPILHGDVSDAARALLAAPSEARERLCRRMIAEADAALSHVNRTGTLHPAWGNGSLMSAARKRRLAPEPGFHDMDYCRCMETVLSCLIEHDVERI</sequence>
<keyword evidence="3" id="KW-1185">Reference proteome</keyword>
<dbReference type="Pfam" id="PF24891">
    <property type="entry name" value="DUF7742"/>
    <property type="match status" value="1"/>
</dbReference>
<dbReference type="OrthoDB" id="7863415at2"/>
<evidence type="ECO:0000313" key="3">
    <source>
        <dbReference type="Proteomes" id="UP000215377"/>
    </source>
</evidence>
<feature type="domain" description="DUF7742" evidence="1">
    <location>
        <begin position="2"/>
        <end position="88"/>
    </location>
</feature>
<protein>
    <recommendedName>
        <fullName evidence="1">DUF7742 domain-containing protein</fullName>
    </recommendedName>
</protein>
<evidence type="ECO:0000313" key="2">
    <source>
        <dbReference type="EMBL" id="OWU77507.1"/>
    </source>
</evidence>